<reference evidence="3" key="1">
    <citation type="journal article" date="2019" name="Int. J. Syst. Evol. Microbiol.">
        <title>The Global Catalogue of Microorganisms (GCM) 10K type strain sequencing project: providing services to taxonomists for standard genome sequencing and annotation.</title>
        <authorList>
            <consortium name="The Broad Institute Genomics Platform"/>
            <consortium name="The Broad Institute Genome Sequencing Center for Infectious Disease"/>
            <person name="Wu L."/>
            <person name="Ma J."/>
        </authorList>
    </citation>
    <scope>NUCLEOTIDE SEQUENCE [LARGE SCALE GENOMIC DNA]</scope>
    <source>
        <strain evidence="3">CCUG 50353</strain>
    </source>
</reference>
<evidence type="ECO:0000313" key="2">
    <source>
        <dbReference type="EMBL" id="MFC4353779.1"/>
    </source>
</evidence>
<dbReference type="InterPro" id="IPR007295">
    <property type="entry name" value="DUF402"/>
</dbReference>
<accession>A0ABV8UTF9</accession>
<dbReference type="Proteomes" id="UP001595733">
    <property type="component" value="Unassembled WGS sequence"/>
</dbReference>
<dbReference type="Gene3D" id="2.40.380.10">
    <property type="entry name" value="FomD-like"/>
    <property type="match status" value="1"/>
</dbReference>
<proteinExistence type="predicted"/>
<feature type="domain" description="DUF402" evidence="1">
    <location>
        <begin position="65"/>
        <end position="159"/>
    </location>
</feature>
<gene>
    <name evidence="2" type="ORF">ACFO0S_01700</name>
</gene>
<dbReference type="RefSeq" id="WP_378139516.1">
    <property type="nucleotide sequence ID" value="NZ_JBHSEF010000009.1"/>
</dbReference>
<organism evidence="2 3">
    <name type="scientific">Chryseomicrobium palamuruense</name>
    <dbReference type="NCBI Taxonomy" id="682973"/>
    <lineage>
        <taxon>Bacteria</taxon>
        <taxon>Bacillati</taxon>
        <taxon>Bacillota</taxon>
        <taxon>Bacilli</taxon>
        <taxon>Bacillales</taxon>
        <taxon>Caryophanaceae</taxon>
        <taxon>Chryseomicrobium</taxon>
    </lineage>
</organism>
<dbReference type="InterPro" id="IPR035930">
    <property type="entry name" value="FomD-like_sf"/>
</dbReference>
<comment type="caution">
    <text evidence="2">The sequence shown here is derived from an EMBL/GenBank/DDBJ whole genome shotgun (WGS) entry which is preliminary data.</text>
</comment>
<protein>
    <submittedName>
        <fullName evidence="2">DUF402 domain-containing protein</fullName>
    </submittedName>
</protein>
<dbReference type="SUPFAM" id="SSF159234">
    <property type="entry name" value="FomD-like"/>
    <property type="match status" value="1"/>
</dbReference>
<name>A0ABV8UTF9_9BACL</name>
<sequence>MVVRRYGNRADWKRIKKRNYIEQNMETMDFKGHVCLIEMQEVIHPLDIPYPNQILRIVDNGYSWLQHFPADGHHAVTTMFNENHDVIQTYIDICLQNGVDENGPWWEDLYLDLIVFPSGEILLQDEDELEEAFTTGVISKSQYTLAWNEVERLRTVLADNQLKIMELAPVHRRLLSTHCHPNDSK</sequence>
<evidence type="ECO:0000313" key="3">
    <source>
        <dbReference type="Proteomes" id="UP001595733"/>
    </source>
</evidence>
<dbReference type="PANTHER" id="PTHR41271:SF1">
    <property type="entry name" value="DUF402 DOMAIN-CONTAINING PROTEIN"/>
    <property type="match status" value="1"/>
</dbReference>
<evidence type="ECO:0000259" key="1">
    <source>
        <dbReference type="Pfam" id="PF04167"/>
    </source>
</evidence>
<dbReference type="Pfam" id="PF04167">
    <property type="entry name" value="DUF402"/>
    <property type="match status" value="1"/>
</dbReference>
<dbReference type="PANTHER" id="PTHR41271">
    <property type="entry name" value="DUF402 DOMAIN-CONTAINING PROTEIN"/>
    <property type="match status" value="1"/>
</dbReference>
<dbReference type="EMBL" id="JBHSEF010000009">
    <property type="protein sequence ID" value="MFC4353779.1"/>
    <property type="molecule type" value="Genomic_DNA"/>
</dbReference>
<keyword evidence="3" id="KW-1185">Reference proteome</keyword>